<evidence type="ECO:0000256" key="5">
    <source>
        <dbReference type="ARBA" id="ARBA00023306"/>
    </source>
</evidence>
<organism evidence="7 8">
    <name type="scientific">bacterium (Candidatus Blackallbacteria) CG17_big_fil_post_rev_8_21_14_2_50_48_46</name>
    <dbReference type="NCBI Taxonomy" id="2014261"/>
    <lineage>
        <taxon>Bacteria</taxon>
        <taxon>Candidatus Blackallbacteria</taxon>
    </lineage>
</organism>
<keyword evidence="3" id="KW-0812">Transmembrane</keyword>
<evidence type="ECO:0000256" key="3">
    <source>
        <dbReference type="ARBA" id="ARBA00022692"/>
    </source>
</evidence>
<gene>
    <name evidence="7" type="ORF">COW36_23855</name>
</gene>
<dbReference type="AlphaFoldDB" id="A0A2M7FX75"/>
<dbReference type="Proteomes" id="UP000231019">
    <property type="component" value="Unassembled WGS sequence"/>
</dbReference>
<protein>
    <recommendedName>
        <fullName evidence="6">POTRA domain-containing protein</fullName>
    </recommendedName>
</protein>
<keyword evidence="1" id="KW-1003">Cell membrane</keyword>
<keyword evidence="4" id="KW-0472">Membrane</keyword>
<evidence type="ECO:0000313" key="8">
    <source>
        <dbReference type="Proteomes" id="UP000231019"/>
    </source>
</evidence>
<feature type="domain" description="POTRA" evidence="6">
    <location>
        <begin position="57"/>
        <end position="120"/>
    </location>
</feature>
<keyword evidence="2" id="KW-0132">Cell division</keyword>
<evidence type="ECO:0000259" key="6">
    <source>
        <dbReference type="Pfam" id="PF08478"/>
    </source>
</evidence>
<evidence type="ECO:0000256" key="2">
    <source>
        <dbReference type="ARBA" id="ARBA00022618"/>
    </source>
</evidence>
<dbReference type="EMBL" id="PFFQ01000066">
    <property type="protein sequence ID" value="PIW13709.1"/>
    <property type="molecule type" value="Genomic_DNA"/>
</dbReference>
<reference evidence="7 8" key="1">
    <citation type="submission" date="2017-09" db="EMBL/GenBank/DDBJ databases">
        <title>Depth-based differentiation of microbial function through sediment-hosted aquifers and enrichment of novel symbionts in the deep terrestrial subsurface.</title>
        <authorList>
            <person name="Probst A.J."/>
            <person name="Ladd B."/>
            <person name="Jarett J.K."/>
            <person name="Geller-Mcgrath D.E."/>
            <person name="Sieber C.M."/>
            <person name="Emerson J.B."/>
            <person name="Anantharaman K."/>
            <person name="Thomas B.C."/>
            <person name="Malmstrom R."/>
            <person name="Stieglmeier M."/>
            <person name="Klingl A."/>
            <person name="Woyke T."/>
            <person name="Ryan C.M."/>
            <person name="Banfield J.F."/>
        </authorList>
    </citation>
    <scope>NUCLEOTIDE SEQUENCE [LARGE SCALE GENOMIC DNA]</scope>
    <source>
        <strain evidence="7">CG17_big_fil_post_rev_8_21_14_2_50_48_46</strain>
    </source>
</reference>
<evidence type="ECO:0000313" key="7">
    <source>
        <dbReference type="EMBL" id="PIW13709.1"/>
    </source>
</evidence>
<accession>A0A2M7FX75</accession>
<name>A0A2M7FX75_9BACT</name>
<keyword evidence="4" id="KW-1133">Transmembrane helix</keyword>
<evidence type="ECO:0000256" key="4">
    <source>
        <dbReference type="ARBA" id="ARBA00022989"/>
    </source>
</evidence>
<sequence>MASPELPFSEPVEAYPSRKRKKRVPDYWRIMAAMLLSSILWQIWTSSLWQIQEVRPHGLSHYSTRFVLSYLDGKHLMGQHLLQVNPLVLQKELMDYPLLKSVNVERSLFPTVVNIFVIERKPTYRLFFERPNAQVYTPEHSSLMDEEGVLLNIPDTSTPAHTVLASVDKKILKMGHLPETQLNILNLLNGLYQKKQLPIQGVYNLSNPENIILRTPEINSPIWLGKPEQLSLKLGLLPSLTQITAKQSQLVESIDLRFWKHPVIKTKVPSSVLPE</sequence>
<evidence type="ECO:0000256" key="1">
    <source>
        <dbReference type="ARBA" id="ARBA00022475"/>
    </source>
</evidence>
<dbReference type="InterPro" id="IPR013685">
    <property type="entry name" value="POTRA_FtsQ_type"/>
</dbReference>
<dbReference type="Pfam" id="PF08478">
    <property type="entry name" value="POTRA_1"/>
    <property type="match status" value="1"/>
</dbReference>
<proteinExistence type="predicted"/>
<comment type="caution">
    <text evidence="7">The sequence shown here is derived from an EMBL/GenBank/DDBJ whole genome shotgun (WGS) entry which is preliminary data.</text>
</comment>
<keyword evidence="5" id="KW-0131">Cell cycle</keyword>